<dbReference type="PRINTS" id="PR00778">
    <property type="entry name" value="HTHARSR"/>
</dbReference>
<proteinExistence type="predicted"/>
<sequence>MVQQEVLDRTFAALSDGTRRQILVRLGQGPASIGELAEPFGMSLTGMKKHVHVLESAGLVTTEKVGRSRQCRLGAERLEDAMSWIAFYQRLWERRLDGLDAYFTLRNAPETDTGKDTER</sequence>
<dbReference type="InterPro" id="IPR001845">
    <property type="entry name" value="HTH_ArsR_DNA-bd_dom"/>
</dbReference>
<evidence type="ECO:0000259" key="1">
    <source>
        <dbReference type="PROSITE" id="PS50987"/>
    </source>
</evidence>
<dbReference type="SUPFAM" id="SSF46785">
    <property type="entry name" value="Winged helix' DNA-binding domain"/>
    <property type="match status" value="1"/>
</dbReference>
<evidence type="ECO:0000313" key="2">
    <source>
        <dbReference type="EMBL" id="MFI7441617.1"/>
    </source>
</evidence>
<dbReference type="RefSeq" id="WP_101789079.1">
    <property type="nucleotide sequence ID" value="NZ_JBITMB010000004.1"/>
</dbReference>
<protein>
    <submittedName>
        <fullName evidence="2">ArsR/SmtB family transcription factor</fullName>
    </submittedName>
</protein>
<dbReference type="InterPro" id="IPR036388">
    <property type="entry name" value="WH-like_DNA-bd_sf"/>
</dbReference>
<keyword evidence="3" id="KW-1185">Reference proteome</keyword>
<dbReference type="Proteomes" id="UP001612928">
    <property type="component" value="Unassembled WGS sequence"/>
</dbReference>
<accession>A0ABW8A4C0</accession>
<organism evidence="2 3">
    <name type="scientific">Nonomuraea indica</name>
    <dbReference type="NCBI Taxonomy" id="1581193"/>
    <lineage>
        <taxon>Bacteria</taxon>
        <taxon>Bacillati</taxon>
        <taxon>Actinomycetota</taxon>
        <taxon>Actinomycetes</taxon>
        <taxon>Streptosporangiales</taxon>
        <taxon>Streptosporangiaceae</taxon>
        <taxon>Nonomuraea</taxon>
    </lineage>
</organism>
<dbReference type="PROSITE" id="PS50987">
    <property type="entry name" value="HTH_ARSR_2"/>
    <property type="match status" value="1"/>
</dbReference>
<dbReference type="PANTHER" id="PTHR38600:SF2">
    <property type="entry name" value="SLL0088 PROTEIN"/>
    <property type="match status" value="1"/>
</dbReference>
<dbReference type="Pfam" id="PF12840">
    <property type="entry name" value="HTH_20"/>
    <property type="match status" value="1"/>
</dbReference>
<gene>
    <name evidence="2" type="ORF">ACIBP5_16800</name>
</gene>
<dbReference type="SMART" id="SM00418">
    <property type="entry name" value="HTH_ARSR"/>
    <property type="match status" value="1"/>
</dbReference>
<feature type="domain" description="HTH arsR-type" evidence="1">
    <location>
        <begin position="1"/>
        <end position="93"/>
    </location>
</feature>
<dbReference type="CDD" id="cd00090">
    <property type="entry name" value="HTH_ARSR"/>
    <property type="match status" value="1"/>
</dbReference>
<name>A0ABW8A4C0_9ACTN</name>
<dbReference type="InterPro" id="IPR011991">
    <property type="entry name" value="ArsR-like_HTH"/>
</dbReference>
<evidence type="ECO:0000313" key="3">
    <source>
        <dbReference type="Proteomes" id="UP001612928"/>
    </source>
</evidence>
<comment type="caution">
    <text evidence="2">The sequence shown here is derived from an EMBL/GenBank/DDBJ whole genome shotgun (WGS) entry which is preliminary data.</text>
</comment>
<dbReference type="InterPro" id="IPR036390">
    <property type="entry name" value="WH_DNA-bd_sf"/>
</dbReference>
<dbReference type="Gene3D" id="1.10.10.10">
    <property type="entry name" value="Winged helix-like DNA-binding domain superfamily/Winged helix DNA-binding domain"/>
    <property type="match status" value="1"/>
</dbReference>
<dbReference type="PANTHER" id="PTHR38600">
    <property type="entry name" value="TRANSCRIPTIONAL REGULATORY PROTEIN"/>
    <property type="match status" value="1"/>
</dbReference>
<reference evidence="2 3" key="1">
    <citation type="submission" date="2024-10" db="EMBL/GenBank/DDBJ databases">
        <title>The Natural Products Discovery Center: Release of the First 8490 Sequenced Strains for Exploring Actinobacteria Biosynthetic Diversity.</title>
        <authorList>
            <person name="Kalkreuter E."/>
            <person name="Kautsar S.A."/>
            <person name="Yang D."/>
            <person name="Bader C.D."/>
            <person name="Teijaro C.N."/>
            <person name="Fluegel L."/>
            <person name="Davis C.M."/>
            <person name="Simpson J.R."/>
            <person name="Lauterbach L."/>
            <person name="Steele A.D."/>
            <person name="Gui C."/>
            <person name="Meng S."/>
            <person name="Li G."/>
            <person name="Viehrig K."/>
            <person name="Ye F."/>
            <person name="Su P."/>
            <person name="Kiefer A.F."/>
            <person name="Nichols A."/>
            <person name="Cepeda A.J."/>
            <person name="Yan W."/>
            <person name="Fan B."/>
            <person name="Jiang Y."/>
            <person name="Adhikari A."/>
            <person name="Zheng C.-J."/>
            <person name="Schuster L."/>
            <person name="Cowan T.M."/>
            <person name="Smanski M.J."/>
            <person name="Chevrette M.G."/>
            <person name="De Carvalho L.P.S."/>
            <person name="Shen B."/>
        </authorList>
    </citation>
    <scope>NUCLEOTIDE SEQUENCE [LARGE SCALE GENOMIC DNA]</scope>
    <source>
        <strain evidence="2 3">NPDC049503</strain>
    </source>
</reference>
<dbReference type="EMBL" id="JBITMB010000004">
    <property type="protein sequence ID" value="MFI7441617.1"/>
    <property type="molecule type" value="Genomic_DNA"/>
</dbReference>
<dbReference type="NCBIfam" id="NF033788">
    <property type="entry name" value="HTH_metalloreg"/>
    <property type="match status" value="1"/>
</dbReference>